<keyword evidence="1" id="KW-1133">Transmembrane helix</keyword>
<keyword evidence="1" id="KW-0812">Transmembrane</keyword>
<proteinExistence type="predicted"/>
<protein>
    <submittedName>
        <fullName evidence="2">Uncharacterized protein</fullName>
    </submittedName>
</protein>
<comment type="caution">
    <text evidence="2">The sequence shown here is derived from an EMBL/GenBank/DDBJ whole genome shotgun (WGS) entry which is preliminary data.</text>
</comment>
<accession>A0A8H6ZM05</accession>
<keyword evidence="1" id="KW-0472">Membrane</keyword>
<keyword evidence="3" id="KW-1185">Reference proteome</keyword>
<dbReference type="RefSeq" id="XP_036626415.1">
    <property type="nucleotide sequence ID" value="XM_036771794.1"/>
</dbReference>
<sequence>MDTIWSDFWATAVLLPLTFLLSMLFNVRRTEDSSYGLWSALLLQLCDKRLDIFVLCPQYRLYVPRHPNNQPTDADTSMVTTSDSQAKGVIVDNSLILPEIQPVHLGDYSNLHQYINHFLKSPQPSFSEIDVHTTNAKVAVIVEQKRPPSRHPKDILSYCQQLSRLLRSAAEQATDQACCLFSMLNYGHQEEVILIAATGAWWMFRLSRRREVDTPFIYEDYTLKFSPDETEEQEEMGDAPGTDGELMHPAVARLLARFPLPSEEIDNKDEHLIEARRLYHLREKARRDDIADGTARADRYARRNLRKERERAERAGIRIGDRWKKFVKDVGQGPYSPEDVDMCVKFQQEMYAGSHLLPCHKFDDQLDPDDDRLTEWTDPMRLGSPISNKYMAFIKAYLDRLAKEESRRRGV</sequence>
<reference evidence="2" key="1">
    <citation type="submission" date="2019-07" db="EMBL/GenBank/DDBJ databases">
        <authorList>
            <person name="Palmer J.M."/>
        </authorList>
    </citation>
    <scope>NUCLEOTIDE SEQUENCE</scope>
    <source>
        <strain evidence="2">PC9</strain>
    </source>
</reference>
<feature type="transmembrane region" description="Helical" evidence="1">
    <location>
        <begin position="6"/>
        <end position="27"/>
    </location>
</feature>
<name>A0A8H6ZM05_PLEOS</name>
<organism evidence="2 3">
    <name type="scientific">Pleurotus ostreatus</name>
    <name type="common">Oyster mushroom</name>
    <name type="synonym">White-rot fungus</name>
    <dbReference type="NCBI Taxonomy" id="5322"/>
    <lineage>
        <taxon>Eukaryota</taxon>
        <taxon>Fungi</taxon>
        <taxon>Dikarya</taxon>
        <taxon>Basidiomycota</taxon>
        <taxon>Agaricomycotina</taxon>
        <taxon>Agaricomycetes</taxon>
        <taxon>Agaricomycetidae</taxon>
        <taxon>Agaricales</taxon>
        <taxon>Pleurotineae</taxon>
        <taxon>Pleurotaceae</taxon>
        <taxon>Pleurotus</taxon>
    </lineage>
</organism>
<dbReference type="EMBL" id="JACETU010000010">
    <property type="protein sequence ID" value="KAF7419561.1"/>
    <property type="molecule type" value="Genomic_DNA"/>
</dbReference>
<evidence type="ECO:0000313" key="3">
    <source>
        <dbReference type="Proteomes" id="UP000623687"/>
    </source>
</evidence>
<evidence type="ECO:0000256" key="1">
    <source>
        <dbReference type="SAM" id="Phobius"/>
    </source>
</evidence>
<evidence type="ECO:0000313" key="2">
    <source>
        <dbReference type="EMBL" id="KAF7419561.1"/>
    </source>
</evidence>
<dbReference type="VEuPathDB" id="FungiDB:PC9H_002152"/>
<dbReference type="AlphaFoldDB" id="A0A8H6ZM05"/>
<gene>
    <name evidence="2" type="ORF">PC9H_002152</name>
</gene>
<dbReference type="Proteomes" id="UP000623687">
    <property type="component" value="Unassembled WGS sequence"/>
</dbReference>
<dbReference type="OrthoDB" id="2610860at2759"/>
<dbReference type="GeneID" id="59371993"/>